<dbReference type="PANTHER" id="PTHR23022:SF134">
    <property type="entry name" value="TRANSPOSABLE ELEMENT TC1 TRANSPOSASE"/>
    <property type="match status" value="1"/>
</dbReference>
<reference evidence="2" key="3">
    <citation type="submission" date="2025-09" db="UniProtKB">
        <authorList>
            <consortium name="Ensembl"/>
        </authorList>
    </citation>
    <scope>IDENTIFICATION</scope>
    <source>
        <strain evidence="2">Guanapo</strain>
    </source>
</reference>
<feature type="domain" description="Tc1-like transposase DDE" evidence="1">
    <location>
        <begin position="123"/>
        <end position="216"/>
    </location>
</feature>
<dbReference type="Pfam" id="PF13358">
    <property type="entry name" value="DDE_3"/>
    <property type="match status" value="1"/>
</dbReference>
<reference evidence="2" key="2">
    <citation type="submission" date="2025-08" db="UniProtKB">
        <authorList>
            <consortium name="Ensembl"/>
        </authorList>
    </citation>
    <scope>IDENTIFICATION</scope>
    <source>
        <strain evidence="2">Guanapo</strain>
    </source>
</reference>
<dbReference type="GO" id="GO:0003676">
    <property type="term" value="F:nucleic acid binding"/>
    <property type="evidence" value="ECO:0007669"/>
    <property type="project" value="InterPro"/>
</dbReference>
<evidence type="ECO:0000313" key="3">
    <source>
        <dbReference type="Proteomes" id="UP000242638"/>
    </source>
</evidence>
<keyword evidence="3" id="KW-1185">Reference proteome</keyword>
<dbReference type="InterPro" id="IPR038717">
    <property type="entry name" value="Tc1-like_DDE_dom"/>
</dbReference>
<dbReference type="GeneTree" id="ENSGT00940000175508"/>
<dbReference type="Ensembl" id="ENSPRET00000001981.1">
    <property type="protein sequence ID" value="ENSPREP00000001937.1"/>
    <property type="gene ID" value="ENSPREG00000001425.1"/>
</dbReference>
<sequence>MILRVMEQKKSSGRPKKISPALSRRIRLAVRQDTGRSSAQIKAITGSDCSPITIWREASGEKGFRNKKRLPRPRFLQRHKIAHLDFARVHQTWDIERWKKVIPPDMFSTRHSGGGAIMIWGAFSFIGTMELQVVQVRQTAAGYVEMLQRASLMTEGPCLCGNDWVFQQDNAAVHNARLTKEFFQENNITLLDHPACSPDLNPIENIWGWMAREVYKSLLETLASSMPKRLFEVINKNGGATHY</sequence>
<dbReference type="Gene3D" id="3.30.420.10">
    <property type="entry name" value="Ribonuclease H-like superfamily/Ribonuclease H"/>
    <property type="match status" value="1"/>
</dbReference>
<evidence type="ECO:0000313" key="2">
    <source>
        <dbReference type="Ensembl" id="ENSPREP00000001937.1"/>
    </source>
</evidence>
<dbReference type="PANTHER" id="PTHR23022">
    <property type="entry name" value="TRANSPOSABLE ELEMENT-RELATED"/>
    <property type="match status" value="1"/>
</dbReference>
<protein>
    <recommendedName>
        <fullName evidence="1">Tc1-like transposase DDE domain-containing protein</fullName>
    </recommendedName>
</protein>
<dbReference type="STRING" id="8081.ENSPREP00000001937"/>
<dbReference type="AlphaFoldDB" id="A0A3P9MX58"/>
<dbReference type="InterPro" id="IPR052338">
    <property type="entry name" value="Transposase_5"/>
</dbReference>
<dbReference type="Proteomes" id="UP000242638">
    <property type="component" value="Unassembled WGS sequence"/>
</dbReference>
<name>A0A3P9MX58_POERE</name>
<dbReference type="InterPro" id="IPR036397">
    <property type="entry name" value="RNaseH_sf"/>
</dbReference>
<organism evidence="2 3">
    <name type="scientific">Poecilia reticulata</name>
    <name type="common">Guppy</name>
    <name type="synonym">Acanthophacelus reticulatus</name>
    <dbReference type="NCBI Taxonomy" id="8081"/>
    <lineage>
        <taxon>Eukaryota</taxon>
        <taxon>Metazoa</taxon>
        <taxon>Chordata</taxon>
        <taxon>Craniata</taxon>
        <taxon>Vertebrata</taxon>
        <taxon>Euteleostomi</taxon>
        <taxon>Actinopterygii</taxon>
        <taxon>Neopterygii</taxon>
        <taxon>Teleostei</taxon>
        <taxon>Neoteleostei</taxon>
        <taxon>Acanthomorphata</taxon>
        <taxon>Ovalentaria</taxon>
        <taxon>Atherinomorphae</taxon>
        <taxon>Cyprinodontiformes</taxon>
        <taxon>Poeciliidae</taxon>
        <taxon>Poeciliinae</taxon>
        <taxon>Poecilia</taxon>
    </lineage>
</organism>
<evidence type="ECO:0000259" key="1">
    <source>
        <dbReference type="Pfam" id="PF13358"/>
    </source>
</evidence>
<proteinExistence type="predicted"/>
<reference evidence="3" key="1">
    <citation type="submission" date="2013-11" db="EMBL/GenBank/DDBJ databases">
        <title>The genomic landscape of the Guanapo guppy.</title>
        <authorList>
            <person name="Kuenstner A."/>
            <person name="Dreyer C."/>
        </authorList>
    </citation>
    <scope>NUCLEOTIDE SEQUENCE</scope>
    <source>
        <strain evidence="3">Guanapo</strain>
    </source>
</reference>
<accession>A0A3P9MX58</accession>
<dbReference type="OMA" id="PITIWRE"/>